<evidence type="ECO:0000259" key="1">
    <source>
        <dbReference type="PROSITE" id="PS50280"/>
    </source>
</evidence>
<dbReference type="AlphaFoldDB" id="A0A9W5TA75"/>
<dbReference type="OrthoDB" id="194358at2759"/>
<feature type="domain" description="SET" evidence="1">
    <location>
        <begin position="61"/>
        <end position="254"/>
    </location>
</feature>
<keyword evidence="3" id="KW-1185">Reference proteome</keyword>
<dbReference type="InterPro" id="IPR046341">
    <property type="entry name" value="SET_dom_sf"/>
</dbReference>
<dbReference type="Gene3D" id="1.25.40.10">
    <property type="entry name" value="Tetratricopeptide repeat domain"/>
    <property type="match status" value="1"/>
</dbReference>
<dbReference type="PANTHER" id="PTHR12197">
    <property type="entry name" value="HISTONE-LYSINE N-METHYLTRANSFERASE SMYD"/>
    <property type="match status" value="1"/>
</dbReference>
<dbReference type="InterPro" id="IPR050869">
    <property type="entry name" value="H3K4_H4K5_MeTrfase"/>
</dbReference>
<gene>
    <name evidence="2" type="ORF">BaOVIS_016540</name>
</gene>
<reference evidence="2" key="1">
    <citation type="submission" date="2019-12" db="EMBL/GenBank/DDBJ databases">
        <title>Genome sequence of Babesia ovis.</title>
        <authorList>
            <person name="Yamagishi J."/>
            <person name="Sevinc F."/>
            <person name="Xuan X."/>
        </authorList>
    </citation>
    <scope>NUCLEOTIDE SEQUENCE</scope>
    <source>
        <strain evidence="2">Selcuk</strain>
    </source>
</reference>
<dbReference type="InterPro" id="IPR011990">
    <property type="entry name" value="TPR-like_helical_dom_sf"/>
</dbReference>
<dbReference type="SMART" id="SM00317">
    <property type="entry name" value="SET"/>
    <property type="match status" value="1"/>
</dbReference>
<name>A0A9W5TA75_BABOV</name>
<keyword evidence="2" id="KW-0808">Transferase</keyword>
<protein>
    <submittedName>
        <fullName evidence="2">Apical complex lysine methyltransferase, putative</fullName>
    </submittedName>
</protein>
<sequence>MVYEGSIPSGYTNWQEPGLQTCVEQAGVGCTEDAYHDEAADNYGWAELPHLEPYSSEKILSLVEVAPAPGKGRCMYTRNGYEPGELILVEQPLFVITPGSNEDLWKTLNRLNEQQPLQLSPLWHQAALVTILTGTEEKIAIMKGKWVLDNDPPVTDEVYRILEATCVAQPDGSFVYSNRVVVDPKLYQFLLQVWPLNAFGHSTDPNGLVIYDKISFLAHSCDATACWHHYGQDLFVLRSRKKLQPGDELTISYLGEPDLLAPTHKRRELLQNWSFHCGCPRCILTSDDARGFLCKLCHFGRVTVYNDGASGDMTSVPCTLCGYTYNKGDIVEYLELERAYFERIETIDHTDLWDIQQVYTNAKNVFKQHWCLYQLQTLLFECYKERGEVELARFYMQQRIFYVTMVMRRPLYCVAFMYEEFGDMLVTAAGLDLENENSQVKVDLDMLNIVMDMYFQAAALLAVLSGCNHPYYYSVVVGYALYWT</sequence>
<dbReference type="SUPFAM" id="SSF82199">
    <property type="entry name" value="SET domain"/>
    <property type="match status" value="1"/>
</dbReference>
<dbReference type="PANTHER" id="PTHR12197:SF292">
    <property type="entry name" value="SET DOMAIN-CONTAINING PROTEIN"/>
    <property type="match status" value="1"/>
</dbReference>
<dbReference type="Proteomes" id="UP001057455">
    <property type="component" value="Unassembled WGS sequence"/>
</dbReference>
<evidence type="ECO:0000313" key="2">
    <source>
        <dbReference type="EMBL" id="GFE54250.1"/>
    </source>
</evidence>
<dbReference type="EMBL" id="BLIY01000014">
    <property type="protein sequence ID" value="GFE54250.1"/>
    <property type="molecule type" value="Genomic_DNA"/>
</dbReference>
<organism evidence="2 3">
    <name type="scientific">Babesia ovis</name>
    <dbReference type="NCBI Taxonomy" id="5869"/>
    <lineage>
        <taxon>Eukaryota</taxon>
        <taxon>Sar</taxon>
        <taxon>Alveolata</taxon>
        <taxon>Apicomplexa</taxon>
        <taxon>Aconoidasida</taxon>
        <taxon>Piroplasmida</taxon>
        <taxon>Babesiidae</taxon>
        <taxon>Babesia</taxon>
    </lineage>
</organism>
<evidence type="ECO:0000313" key="3">
    <source>
        <dbReference type="Proteomes" id="UP001057455"/>
    </source>
</evidence>
<dbReference type="InterPro" id="IPR001214">
    <property type="entry name" value="SET_dom"/>
</dbReference>
<dbReference type="GO" id="GO:0032259">
    <property type="term" value="P:methylation"/>
    <property type="evidence" value="ECO:0007669"/>
    <property type="project" value="UniProtKB-KW"/>
</dbReference>
<proteinExistence type="predicted"/>
<dbReference type="CDD" id="cd20071">
    <property type="entry name" value="SET_SMYD"/>
    <property type="match status" value="1"/>
</dbReference>
<comment type="caution">
    <text evidence="2">The sequence shown here is derived from an EMBL/GenBank/DDBJ whole genome shotgun (WGS) entry which is preliminary data.</text>
</comment>
<accession>A0A9W5TA75</accession>
<keyword evidence="2" id="KW-0489">Methyltransferase</keyword>
<dbReference type="Pfam" id="PF00856">
    <property type="entry name" value="SET"/>
    <property type="match status" value="1"/>
</dbReference>
<dbReference type="GO" id="GO:0008168">
    <property type="term" value="F:methyltransferase activity"/>
    <property type="evidence" value="ECO:0007669"/>
    <property type="project" value="UniProtKB-KW"/>
</dbReference>
<dbReference type="PROSITE" id="PS50280">
    <property type="entry name" value="SET"/>
    <property type="match status" value="1"/>
</dbReference>
<dbReference type="Gene3D" id="2.170.270.10">
    <property type="entry name" value="SET domain"/>
    <property type="match status" value="1"/>
</dbReference>